<evidence type="ECO:0000256" key="1">
    <source>
        <dbReference type="ARBA" id="ARBA00008348"/>
    </source>
</evidence>
<dbReference type="Pfam" id="PF00849">
    <property type="entry name" value="PseudoU_synth_2"/>
    <property type="match status" value="1"/>
</dbReference>
<reference evidence="6" key="1">
    <citation type="submission" date="2021-01" db="EMBL/GenBank/DDBJ databases">
        <title>Modified the classification status of verrucomicrobia.</title>
        <authorList>
            <person name="Feng X."/>
        </authorList>
    </citation>
    <scope>NUCLEOTIDE SEQUENCE</scope>
    <source>
        <strain evidence="6">KCTC 22041</strain>
    </source>
</reference>
<dbReference type="InterPro" id="IPR020094">
    <property type="entry name" value="TruA/RsuA/RluB/E/F_N"/>
</dbReference>
<dbReference type="GO" id="GO:0140098">
    <property type="term" value="F:catalytic activity, acting on RNA"/>
    <property type="evidence" value="ECO:0007669"/>
    <property type="project" value="UniProtKB-ARBA"/>
</dbReference>
<dbReference type="SUPFAM" id="SSF55120">
    <property type="entry name" value="Pseudouridine synthase"/>
    <property type="match status" value="1"/>
</dbReference>
<evidence type="ECO:0000313" key="7">
    <source>
        <dbReference type="Proteomes" id="UP000603141"/>
    </source>
</evidence>
<evidence type="ECO:0000313" key="6">
    <source>
        <dbReference type="EMBL" id="MBK1883280.1"/>
    </source>
</evidence>
<dbReference type="PANTHER" id="PTHR47683">
    <property type="entry name" value="PSEUDOURIDINE SYNTHASE FAMILY PROTEIN-RELATED"/>
    <property type="match status" value="1"/>
</dbReference>
<keyword evidence="2" id="KW-0694">RNA-binding</keyword>
<comment type="caution">
    <text evidence="6">The sequence shown here is derived from an EMBL/GenBank/DDBJ whole genome shotgun (WGS) entry which is preliminary data.</text>
</comment>
<dbReference type="SUPFAM" id="SSF55174">
    <property type="entry name" value="Alpha-L RNA-binding motif"/>
    <property type="match status" value="1"/>
</dbReference>
<dbReference type="InterPro" id="IPR050343">
    <property type="entry name" value="RsuA_PseudoU_synthase"/>
</dbReference>
<dbReference type="InterPro" id="IPR018496">
    <property type="entry name" value="PsdUridine_synth_RsuA/RluB_CS"/>
</dbReference>
<dbReference type="GO" id="GO:0003723">
    <property type="term" value="F:RNA binding"/>
    <property type="evidence" value="ECO:0007669"/>
    <property type="project" value="UniProtKB-KW"/>
</dbReference>
<evidence type="ECO:0000256" key="4">
    <source>
        <dbReference type="RuleBase" id="RU003887"/>
    </source>
</evidence>
<feature type="domain" description="Pseudouridine synthase RsuA/RluA-like" evidence="5">
    <location>
        <begin position="62"/>
        <end position="191"/>
    </location>
</feature>
<gene>
    <name evidence="6" type="ORF">JIN85_12710</name>
</gene>
<dbReference type="InterPro" id="IPR000748">
    <property type="entry name" value="PsdUridine_synth_RsuA/RluB/E/F"/>
</dbReference>
<evidence type="ECO:0000259" key="5">
    <source>
        <dbReference type="Pfam" id="PF00849"/>
    </source>
</evidence>
<sequence length="238" mass="27508">MKLDRLLAKHERMGRKKARDLISSGQVRTSDGTIYDHHLEIDRFTSVYIGHEPVQTAERALYLMLHKPIGVVSATVDREHQTVIDLIDDPDRSSLHLVGRLDRNTSGLMLLTNDGRWSKALMAPERKIAKIYHVRTLHPIRPDAVEAFANGFYFHTEDRTTMLAHLEIIGDDEARVTLHEGLYHQIKRMFHRVENQVIALHREQLGPFRLPDDLQPGQWIALDKTQAWSFQQTQTNLE</sequence>
<dbReference type="RefSeq" id="WP_200271241.1">
    <property type="nucleotide sequence ID" value="NZ_JAENIJ010000019.1"/>
</dbReference>
<dbReference type="Gene3D" id="3.30.70.1560">
    <property type="entry name" value="Alpha-L RNA-binding motif"/>
    <property type="match status" value="1"/>
</dbReference>
<dbReference type="Gene3D" id="3.30.70.580">
    <property type="entry name" value="Pseudouridine synthase I, catalytic domain, N-terminal subdomain"/>
    <property type="match status" value="1"/>
</dbReference>
<dbReference type="Proteomes" id="UP000603141">
    <property type="component" value="Unassembled WGS sequence"/>
</dbReference>
<dbReference type="Gene3D" id="3.10.290.10">
    <property type="entry name" value="RNA-binding S4 domain"/>
    <property type="match status" value="1"/>
</dbReference>
<proteinExistence type="inferred from homology"/>
<dbReference type="PROSITE" id="PS01149">
    <property type="entry name" value="PSI_RSU"/>
    <property type="match status" value="1"/>
</dbReference>
<comment type="similarity">
    <text evidence="1 4">Belongs to the pseudouridine synthase RsuA family.</text>
</comment>
<name>A0A934VWH2_9BACT</name>
<dbReference type="GO" id="GO:0009982">
    <property type="term" value="F:pseudouridine synthase activity"/>
    <property type="evidence" value="ECO:0007669"/>
    <property type="project" value="InterPro"/>
</dbReference>
<dbReference type="NCBIfam" id="TIGR00093">
    <property type="entry name" value="pseudouridine synthase"/>
    <property type="match status" value="1"/>
</dbReference>
<dbReference type="AlphaFoldDB" id="A0A934VWH2"/>
<dbReference type="InterPro" id="IPR006145">
    <property type="entry name" value="PsdUridine_synth_RsuA/RluA"/>
</dbReference>
<keyword evidence="3 4" id="KW-0413">Isomerase</keyword>
<keyword evidence="7" id="KW-1185">Reference proteome</keyword>
<accession>A0A934VWH2</accession>
<evidence type="ECO:0000256" key="3">
    <source>
        <dbReference type="ARBA" id="ARBA00023235"/>
    </source>
</evidence>
<dbReference type="InterPro" id="IPR042092">
    <property type="entry name" value="PsdUridine_s_RsuA/RluB/E/F_cat"/>
</dbReference>
<dbReference type="EC" id="5.4.99.-" evidence="4"/>
<evidence type="ECO:0000256" key="2">
    <source>
        <dbReference type="ARBA" id="ARBA00022884"/>
    </source>
</evidence>
<organism evidence="6 7">
    <name type="scientific">Luteolibacter pohnpeiensis</name>
    <dbReference type="NCBI Taxonomy" id="454153"/>
    <lineage>
        <taxon>Bacteria</taxon>
        <taxon>Pseudomonadati</taxon>
        <taxon>Verrucomicrobiota</taxon>
        <taxon>Verrucomicrobiia</taxon>
        <taxon>Verrucomicrobiales</taxon>
        <taxon>Verrucomicrobiaceae</taxon>
        <taxon>Luteolibacter</taxon>
    </lineage>
</organism>
<dbReference type="GO" id="GO:0006364">
    <property type="term" value="P:rRNA processing"/>
    <property type="evidence" value="ECO:0007669"/>
    <property type="project" value="UniProtKB-ARBA"/>
</dbReference>
<dbReference type="GO" id="GO:0001522">
    <property type="term" value="P:pseudouridine synthesis"/>
    <property type="evidence" value="ECO:0007669"/>
    <property type="project" value="InterPro"/>
</dbReference>
<protein>
    <recommendedName>
        <fullName evidence="4">Pseudouridine synthase</fullName>
        <ecNumber evidence="4">5.4.99.-</ecNumber>
    </recommendedName>
</protein>
<dbReference type="InterPro" id="IPR036986">
    <property type="entry name" value="S4_RNA-bd_sf"/>
</dbReference>
<dbReference type="CDD" id="cd02553">
    <property type="entry name" value="PseudoU_synth_RsuA"/>
    <property type="match status" value="1"/>
</dbReference>
<dbReference type="EMBL" id="JAENIJ010000019">
    <property type="protein sequence ID" value="MBK1883280.1"/>
    <property type="molecule type" value="Genomic_DNA"/>
</dbReference>
<dbReference type="InterPro" id="IPR020103">
    <property type="entry name" value="PsdUridine_synth_cat_dom_sf"/>
</dbReference>
<dbReference type="PANTHER" id="PTHR47683:SF4">
    <property type="entry name" value="PSEUDOURIDINE SYNTHASE"/>
    <property type="match status" value="1"/>
</dbReference>